<name>E0VWH8_PEDHC</name>
<dbReference type="EMBL" id="DS235820">
    <property type="protein sequence ID" value="EEB17734.1"/>
    <property type="molecule type" value="Genomic_DNA"/>
</dbReference>
<feature type="compositionally biased region" description="Low complexity" evidence="1">
    <location>
        <begin position="133"/>
        <end position="145"/>
    </location>
</feature>
<gene>
    <name evidence="3" type="primary">8231424</name>
    <name evidence="2" type="ORF">Phum_PHUM484340</name>
</gene>
<feature type="region of interest" description="Disordered" evidence="1">
    <location>
        <begin position="112"/>
        <end position="147"/>
    </location>
</feature>
<reference evidence="2" key="2">
    <citation type="submission" date="2007-04" db="EMBL/GenBank/DDBJ databases">
        <title>The genome of the human body louse.</title>
        <authorList>
            <consortium name="The Human Body Louse Genome Consortium"/>
            <person name="Kirkness E."/>
            <person name="Walenz B."/>
            <person name="Hass B."/>
            <person name="Bruggner R."/>
            <person name="Strausberg R."/>
        </authorList>
    </citation>
    <scope>NUCLEOTIDE SEQUENCE</scope>
    <source>
        <strain evidence="2">USDA</strain>
    </source>
</reference>
<sequence length="202" mass="22334">MERYLKDEPKLQSYKKLPTELDSWNIIGPPGVMATSWEVTKVEVVDPLLQLDELRLKDKNVDNVVSSSGMGSGSSGCSRISWDTSLSCAVVVKQEPTDRDEDEEYEDLFETTHINVKTEPGEGQTMLTPPSSPESGQHSSSSSSSQDLNLITRRAFLQLTNSPCARSFAGFKKADTQMPVPGMQKSLYKKFSPKGSSKNSHR</sequence>
<evidence type="ECO:0000256" key="1">
    <source>
        <dbReference type="SAM" id="MobiDB-lite"/>
    </source>
</evidence>
<reference evidence="2" key="1">
    <citation type="submission" date="2007-04" db="EMBL/GenBank/DDBJ databases">
        <title>Annotation of Pediculus humanus corporis strain USDA.</title>
        <authorList>
            <person name="Kirkness E."/>
            <person name="Hannick L."/>
            <person name="Hass B."/>
            <person name="Bruggner R."/>
            <person name="Lawson D."/>
            <person name="Bidwell S."/>
            <person name="Joardar V."/>
            <person name="Caler E."/>
            <person name="Walenz B."/>
            <person name="Inman J."/>
            <person name="Schobel S."/>
            <person name="Galinsky K."/>
            <person name="Amedeo P."/>
            <person name="Strausberg R."/>
        </authorList>
    </citation>
    <scope>NUCLEOTIDE SEQUENCE</scope>
    <source>
        <strain evidence="2">USDA</strain>
    </source>
</reference>
<dbReference type="GeneID" id="8231424"/>
<dbReference type="EnsemblMetazoa" id="PHUM484340-RA">
    <property type="protein sequence ID" value="PHUM484340-PA"/>
    <property type="gene ID" value="PHUM484340"/>
</dbReference>
<dbReference type="AlphaFoldDB" id="E0VWH8"/>
<keyword evidence="4" id="KW-1185">Reference proteome</keyword>
<evidence type="ECO:0000313" key="3">
    <source>
        <dbReference type="EnsemblMetazoa" id="PHUM484340-PA"/>
    </source>
</evidence>
<dbReference type="VEuPathDB" id="VectorBase:PHUM484340"/>
<dbReference type="InParanoid" id="E0VWH8"/>
<organism>
    <name type="scientific">Pediculus humanus subsp. corporis</name>
    <name type="common">Body louse</name>
    <dbReference type="NCBI Taxonomy" id="121224"/>
    <lineage>
        <taxon>Eukaryota</taxon>
        <taxon>Metazoa</taxon>
        <taxon>Ecdysozoa</taxon>
        <taxon>Arthropoda</taxon>
        <taxon>Hexapoda</taxon>
        <taxon>Insecta</taxon>
        <taxon>Pterygota</taxon>
        <taxon>Neoptera</taxon>
        <taxon>Paraneoptera</taxon>
        <taxon>Psocodea</taxon>
        <taxon>Troctomorpha</taxon>
        <taxon>Phthiraptera</taxon>
        <taxon>Anoplura</taxon>
        <taxon>Pediculidae</taxon>
        <taxon>Pediculus</taxon>
    </lineage>
</organism>
<proteinExistence type="predicted"/>
<dbReference type="HOGENOM" id="CLU_1356110_0_0_1"/>
<dbReference type="KEGG" id="phu:Phum_PHUM484340"/>
<dbReference type="Proteomes" id="UP000009046">
    <property type="component" value="Unassembled WGS sequence"/>
</dbReference>
<evidence type="ECO:0000313" key="4">
    <source>
        <dbReference type="Proteomes" id="UP000009046"/>
    </source>
</evidence>
<dbReference type="eggNOG" id="ENOG502ST0A">
    <property type="taxonomic scope" value="Eukaryota"/>
</dbReference>
<evidence type="ECO:0000313" key="2">
    <source>
        <dbReference type="EMBL" id="EEB17734.1"/>
    </source>
</evidence>
<accession>E0VWH8</accession>
<dbReference type="CTD" id="8231424"/>
<dbReference type="EMBL" id="AAZO01005872">
    <property type="status" value="NOT_ANNOTATED_CDS"/>
    <property type="molecule type" value="Genomic_DNA"/>
</dbReference>
<feature type="region of interest" description="Disordered" evidence="1">
    <location>
        <begin position="174"/>
        <end position="202"/>
    </location>
</feature>
<dbReference type="RefSeq" id="XP_002430472.1">
    <property type="nucleotide sequence ID" value="XM_002430427.1"/>
</dbReference>
<reference evidence="3" key="3">
    <citation type="submission" date="2020-05" db="UniProtKB">
        <authorList>
            <consortium name="EnsemblMetazoa"/>
        </authorList>
    </citation>
    <scope>IDENTIFICATION</scope>
    <source>
        <strain evidence="3">USDA</strain>
    </source>
</reference>
<protein>
    <submittedName>
        <fullName evidence="2 3">Uncharacterized protein</fullName>
    </submittedName>
</protein>